<dbReference type="AlphaFoldDB" id="A0A7J9CX33"/>
<keyword evidence="8" id="KW-1185">Reference proteome</keyword>
<protein>
    <recommendedName>
        <fullName evidence="6">MADS-box domain-containing protein</fullName>
    </recommendedName>
</protein>
<dbReference type="InterPro" id="IPR002100">
    <property type="entry name" value="TF_MADSbox"/>
</dbReference>
<evidence type="ECO:0000256" key="4">
    <source>
        <dbReference type="ARBA" id="ARBA00023163"/>
    </source>
</evidence>
<dbReference type="OrthoDB" id="779403at2759"/>
<feature type="domain" description="MADS-box" evidence="6">
    <location>
        <begin position="1"/>
        <end position="49"/>
    </location>
</feature>
<keyword evidence="2" id="KW-0805">Transcription regulation</keyword>
<dbReference type="SMART" id="SM00432">
    <property type="entry name" value="MADS"/>
    <property type="match status" value="1"/>
</dbReference>
<dbReference type="Proteomes" id="UP000593579">
    <property type="component" value="Unassembled WGS sequence"/>
</dbReference>
<evidence type="ECO:0000256" key="2">
    <source>
        <dbReference type="ARBA" id="ARBA00023015"/>
    </source>
</evidence>
<dbReference type="GO" id="GO:0046983">
    <property type="term" value="F:protein dimerization activity"/>
    <property type="evidence" value="ECO:0007669"/>
    <property type="project" value="InterPro"/>
</dbReference>
<proteinExistence type="predicted"/>
<comment type="subcellular location">
    <subcellularLocation>
        <location evidence="1">Nucleus</location>
    </subcellularLocation>
</comment>
<dbReference type="CDD" id="cd00266">
    <property type="entry name" value="MADS_SRF_like"/>
    <property type="match status" value="1"/>
</dbReference>
<dbReference type="GO" id="GO:0045944">
    <property type="term" value="P:positive regulation of transcription by RNA polymerase II"/>
    <property type="evidence" value="ECO:0007669"/>
    <property type="project" value="InterPro"/>
</dbReference>
<evidence type="ECO:0000256" key="1">
    <source>
        <dbReference type="ARBA" id="ARBA00004123"/>
    </source>
</evidence>
<dbReference type="InterPro" id="IPR033897">
    <property type="entry name" value="SRF-like_MADS-box"/>
</dbReference>
<comment type="caution">
    <text evidence="7">The sequence shown here is derived from an EMBL/GenBank/DDBJ whole genome shotgun (WGS) entry which is preliminary data.</text>
</comment>
<evidence type="ECO:0000256" key="5">
    <source>
        <dbReference type="ARBA" id="ARBA00023242"/>
    </source>
</evidence>
<keyword evidence="3" id="KW-0238">DNA-binding</keyword>
<accession>A0A7J9CX33</accession>
<dbReference type="PROSITE" id="PS50066">
    <property type="entry name" value="MADS_BOX_2"/>
    <property type="match status" value="1"/>
</dbReference>
<dbReference type="SUPFAM" id="SSF55455">
    <property type="entry name" value="SRF-like"/>
    <property type="match status" value="1"/>
</dbReference>
<dbReference type="Pfam" id="PF00319">
    <property type="entry name" value="SRF-TF"/>
    <property type="match status" value="1"/>
</dbReference>
<reference evidence="7 8" key="1">
    <citation type="journal article" date="2019" name="Genome Biol. Evol.">
        <title>Insights into the evolution of the New World diploid cottons (Gossypium, subgenus Houzingenia) based on genome sequencing.</title>
        <authorList>
            <person name="Grover C.E."/>
            <person name="Arick M.A. 2nd"/>
            <person name="Thrash A."/>
            <person name="Conover J.L."/>
            <person name="Sanders W.S."/>
            <person name="Peterson D.G."/>
            <person name="Frelichowski J.E."/>
            <person name="Scheffler J.A."/>
            <person name="Scheffler B.E."/>
            <person name="Wendel J.F."/>
        </authorList>
    </citation>
    <scope>NUCLEOTIDE SEQUENCE [LARGE SCALE GENOMIC DNA]</scope>
    <source>
        <strain evidence="7">5</strain>
        <tissue evidence="7">Leaf</tissue>
    </source>
</reference>
<dbReference type="EMBL" id="JABEZY010093520">
    <property type="protein sequence ID" value="MBA0753089.1"/>
    <property type="molecule type" value="Genomic_DNA"/>
</dbReference>
<keyword evidence="4" id="KW-0804">Transcription</keyword>
<sequence>MTRKKVKLAYITNDSARKATYKNRMKGLTKKMSEMSTLCGVNTCAIMYSPYKSQPEVWPSPMGFQQVISKLETIPEMEKSKNMLNQKTFLSQKITKAAEQLKNHCKENWEKEITQVIFNNICGKGVIHGLNFGALSDINLLLDKKMSDIDKRIAALAKAPLNPHEVSSSLSSSIVALPPMMMVTPKVISRTSTEDIVQPDVNNMDPIQRQQWIMELVSNNNNPQTHVGVDEMMFQFCDNINPDNDIWSNVVFPWEK</sequence>
<keyword evidence="5" id="KW-0539">Nucleus</keyword>
<dbReference type="PANTHER" id="PTHR11945:SF387">
    <property type="entry name" value="AGAMOUS-LIKE MADS-BOX PROTEIN AGL80"/>
    <property type="match status" value="1"/>
</dbReference>
<dbReference type="GO" id="GO:0000978">
    <property type="term" value="F:RNA polymerase II cis-regulatory region sequence-specific DNA binding"/>
    <property type="evidence" value="ECO:0007669"/>
    <property type="project" value="TreeGrafter"/>
</dbReference>
<dbReference type="Gene3D" id="3.40.1810.10">
    <property type="entry name" value="Transcription factor, MADS-box"/>
    <property type="match status" value="1"/>
</dbReference>
<organism evidence="7 8">
    <name type="scientific">Gossypium gossypioides</name>
    <name type="common">Mexican cotton</name>
    <name type="synonym">Selera gossypioides</name>
    <dbReference type="NCBI Taxonomy" id="34282"/>
    <lineage>
        <taxon>Eukaryota</taxon>
        <taxon>Viridiplantae</taxon>
        <taxon>Streptophyta</taxon>
        <taxon>Embryophyta</taxon>
        <taxon>Tracheophyta</taxon>
        <taxon>Spermatophyta</taxon>
        <taxon>Magnoliopsida</taxon>
        <taxon>eudicotyledons</taxon>
        <taxon>Gunneridae</taxon>
        <taxon>Pentapetalae</taxon>
        <taxon>rosids</taxon>
        <taxon>malvids</taxon>
        <taxon>Malvales</taxon>
        <taxon>Malvaceae</taxon>
        <taxon>Malvoideae</taxon>
        <taxon>Gossypium</taxon>
    </lineage>
</organism>
<evidence type="ECO:0000259" key="6">
    <source>
        <dbReference type="PROSITE" id="PS50066"/>
    </source>
</evidence>
<evidence type="ECO:0000256" key="3">
    <source>
        <dbReference type="ARBA" id="ARBA00023125"/>
    </source>
</evidence>
<dbReference type="FunFam" id="3.40.1810.10:FF:000018">
    <property type="entry name" value="agamous-like MADS-box protein AGL80"/>
    <property type="match status" value="1"/>
</dbReference>
<dbReference type="PANTHER" id="PTHR11945">
    <property type="entry name" value="MADS BOX PROTEIN"/>
    <property type="match status" value="1"/>
</dbReference>
<evidence type="ECO:0000313" key="8">
    <source>
        <dbReference type="Proteomes" id="UP000593579"/>
    </source>
</evidence>
<name>A0A7J9CX33_GOSGO</name>
<dbReference type="GO" id="GO:0005634">
    <property type="term" value="C:nucleus"/>
    <property type="evidence" value="ECO:0007669"/>
    <property type="project" value="UniProtKB-SubCell"/>
</dbReference>
<evidence type="ECO:0000313" key="7">
    <source>
        <dbReference type="EMBL" id="MBA0753089.1"/>
    </source>
</evidence>
<dbReference type="InterPro" id="IPR036879">
    <property type="entry name" value="TF_MADSbox_sf"/>
</dbReference>
<dbReference type="GO" id="GO:0000981">
    <property type="term" value="F:DNA-binding transcription factor activity, RNA polymerase II-specific"/>
    <property type="evidence" value="ECO:0007669"/>
    <property type="project" value="InterPro"/>
</dbReference>
<gene>
    <name evidence="7" type="ORF">Gogos_020088</name>
</gene>